<keyword evidence="1" id="KW-1133">Transmembrane helix</keyword>
<protein>
    <recommendedName>
        <fullName evidence="2">LCCL domain-containing protein</fullName>
    </recommendedName>
</protein>
<dbReference type="OrthoDB" id="441660at2759"/>
<feature type="transmembrane region" description="Helical" evidence="1">
    <location>
        <begin position="306"/>
        <end position="332"/>
    </location>
</feature>
<dbReference type="Pfam" id="PF03815">
    <property type="entry name" value="LCCL"/>
    <property type="match status" value="1"/>
</dbReference>
<organism evidence="3 4">
    <name type="scientific">Collybiopsis confluens</name>
    <dbReference type="NCBI Taxonomy" id="2823264"/>
    <lineage>
        <taxon>Eukaryota</taxon>
        <taxon>Fungi</taxon>
        <taxon>Dikarya</taxon>
        <taxon>Basidiomycota</taxon>
        <taxon>Agaricomycotina</taxon>
        <taxon>Agaricomycetes</taxon>
        <taxon>Agaricomycetidae</taxon>
        <taxon>Agaricales</taxon>
        <taxon>Marasmiineae</taxon>
        <taxon>Omphalotaceae</taxon>
        <taxon>Collybiopsis</taxon>
    </lineage>
</organism>
<keyword evidence="4" id="KW-1185">Reference proteome</keyword>
<feature type="domain" description="LCCL" evidence="2">
    <location>
        <begin position="163"/>
        <end position="273"/>
    </location>
</feature>
<accession>A0A8H5M9A6</accession>
<comment type="caution">
    <text evidence="3">The sequence shown here is derived from an EMBL/GenBank/DDBJ whole genome shotgun (WGS) entry which is preliminary data.</text>
</comment>
<dbReference type="PANTHER" id="PTHR31331:SF1">
    <property type="entry name" value="CYSTEINE RICH SECRETORY PROTEIN LCCL DOMAIN CONTAINING 2"/>
    <property type="match status" value="1"/>
</dbReference>
<dbReference type="Gene3D" id="2.170.130.20">
    <property type="entry name" value="LCCL-like domain"/>
    <property type="match status" value="1"/>
</dbReference>
<keyword evidence="1" id="KW-0472">Membrane</keyword>
<evidence type="ECO:0000256" key="1">
    <source>
        <dbReference type="SAM" id="Phobius"/>
    </source>
</evidence>
<sequence length="629" mass="69150">MSSGSGSRASIHSLYNSAHSSHGLHDRSSSKTSLELRALGVASSDPEHNSLRPSLSWYFRTQDRVAARHPVFYNRASRFFLYWRGPRPKINLPNPRPWLDIDFHWRGISIVLPVESTIIRTTRPLTNPWLFIILAAAYIIGLAFFSRAQSFLTPTDAYITCTSTYVLSNAGCGLDAQDCAPFSNSSFDFRCPAQCSSLILENPRTVGDEQVSFVPLIVGGGDINRTYRGDTFICAAALQAGLISDSRGGCASLSLIGNFTNFLPYSAHGLTSIGFPTVFPLSWRFDDHTSLISCADNRNAALAMNILVTFILFVILRPKPIVLFWCLHVALFSQPQSNPPPLETAFGTFLPVLFIAYAFWRLGFRFTLPAFSKLPFESAVWYLATYWAGVLTNITTDNIPLSTLTSADLHKQRNAITALVIIVIIVALIVVNQIRIIRKSGWLPYYLGWYIAGALVAIVLSLLPGLIFRIHHYIIAIALIPGTGFPTKPSAVYQGFLLGMFLNGAAAFGLDSILQTSASLVQDAPAGTTLPIFLTNSTNYNASIPFENQIIFWDQLPESWSGFSLLVDDVERYLGSATNFSLAAFNSSLPHFFRLALTSNDGTVFGDFTMPATLFSNGTWIDPLPGSST</sequence>
<dbReference type="PANTHER" id="PTHR31331">
    <property type="entry name" value="LCCL DOMAIN PROTEIN (AFU_ORTHOLOGUE AFUA_5G08630)"/>
    <property type="match status" value="1"/>
</dbReference>
<dbReference type="InterPro" id="IPR051957">
    <property type="entry name" value="CRISP-LCCL_domain"/>
</dbReference>
<dbReference type="InterPro" id="IPR004043">
    <property type="entry name" value="LCCL"/>
</dbReference>
<feature type="transmembrane region" description="Helical" evidence="1">
    <location>
        <begin position="446"/>
        <end position="471"/>
    </location>
</feature>
<name>A0A8H5M9A6_9AGAR</name>
<dbReference type="PROSITE" id="PS50820">
    <property type="entry name" value="LCCL"/>
    <property type="match status" value="1"/>
</dbReference>
<evidence type="ECO:0000313" key="3">
    <source>
        <dbReference type="EMBL" id="KAF5385462.1"/>
    </source>
</evidence>
<gene>
    <name evidence="3" type="ORF">D9757_005400</name>
</gene>
<evidence type="ECO:0000259" key="2">
    <source>
        <dbReference type="PROSITE" id="PS50820"/>
    </source>
</evidence>
<dbReference type="SUPFAM" id="SSF69848">
    <property type="entry name" value="LCCL domain"/>
    <property type="match status" value="1"/>
</dbReference>
<dbReference type="AlphaFoldDB" id="A0A8H5M9A6"/>
<keyword evidence="1" id="KW-0812">Transmembrane</keyword>
<evidence type="ECO:0000313" key="4">
    <source>
        <dbReference type="Proteomes" id="UP000518752"/>
    </source>
</evidence>
<dbReference type="InterPro" id="IPR036609">
    <property type="entry name" value="LCCL_sf"/>
</dbReference>
<dbReference type="EMBL" id="JAACJN010000040">
    <property type="protein sequence ID" value="KAF5385462.1"/>
    <property type="molecule type" value="Genomic_DNA"/>
</dbReference>
<reference evidence="3 4" key="1">
    <citation type="journal article" date="2020" name="ISME J.">
        <title>Uncovering the hidden diversity of litter-decomposition mechanisms in mushroom-forming fungi.</title>
        <authorList>
            <person name="Floudas D."/>
            <person name="Bentzer J."/>
            <person name="Ahren D."/>
            <person name="Johansson T."/>
            <person name="Persson P."/>
            <person name="Tunlid A."/>
        </authorList>
    </citation>
    <scope>NUCLEOTIDE SEQUENCE [LARGE SCALE GENOMIC DNA]</scope>
    <source>
        <strain evidence="3 4">CBS 406.79</strain>
    </source>
</reference>
<proteinExistence type="predicted"/>
<feature type="transmembrane region" description="Helical" evidence="1">
    <location>
        <begin position="344"/>
        <end position="362"/>
    </location>
</feature>
<feature type="transmembrane region" description="Helical" evidence="1">
    <location>
        <begin position="415"/>
        <end position="434"/>
    </location>
</feature>
<dbReference type="Proteomes" id="UP000518752">
    <property type="component" value="Unassembled WGS sequence"/>
</dbReference>
<feature type="transmembrane region" description="Helical" evidence="1">
    <location>
        <begin position="128"/>
        <end position="145"/>
    </location>
</feature>